<dbReference type="SUPFAM" id="SSF52540">
    <property type="entry name" value="P-loop containing nucleoside triphosphate hydrolases"/>
    <property type="match status" value="1"/>
</dbReference>
<dbReference type="GO" id="GO:0005694">
    <property type="term" value="C:chromosome"/>
    <property type="evidence" value="ECO:0007669"/>
    <property type="project" value="UniProtKB-ARBA"/>
</dbReference>
<feature type="compositionally biased region" description="Basic and acidic residues" evidence="6">
    <location>
        <begin position="529"/>
        <end position="538"/>
    </location>
</feature>
<dbReference type="InterPro" id="IPR045055">
    <property type="entry name" value="DNA2/NAM7-like"/>
</dbReference>
<dbReference type="InterPro" id="IPR027417">
    <property type="entry name" value="P-loop_NTPase"/>
</dbReference>
<dbReference type="InterPro" id="IPR041677">
    <property type="entry name" value="DNA2/NAM7_AAA_11"/>
</dbReference>
<feature type="compositionally biased region" description="Polar residues" evidence="6">
    <location>
        <begin position="857"/>
        <end position="868"/>
    </location>
</feature>
<evidence type="ECO:0000313" key="10">
    <source>
        <dbReference type="Proteomes" id="UP000265515"/>
    </source>
</evidence>
<keyword evidence="5" id="KW-0175">Coiled coil</keyword>
<reference evidence="9 10" key="1">
    <citation type="journal article" date="2018" name="Cell">
        <title>The Chara Genome: Secondary Complexity and Implications for Plant Terrestrialization.</title>
        <authorList>
            <person name="Nishiyama T."/>
            <person name="Sakayama H."/>
            <person name="Vries J.D."/>
            <person name="Buschmann H."/>
            <person name="Saint-Marcoux D."/>
            <person name="Ullrich K.K."/>
            <person name="Haas F.B."/>
            <person name="Vanderstraeten L."/>
            <person name="Becker D."/>
            <person name="Lang D."/>
            <person name="Vosolsobe S."/>
            <person name="Rombauts S."/>
            <person name="Wilhelmsson P.K.I."/>
            <person name="Janitza P."/>
            <person name="Kern R."/>
            <person name="Heyl A."/>
            <person name="Rumpler F."/>
            <person name="Villalobos L.I.A.C."/>
            <person name="Clay J.M."/>
            <person name="Skokan R."/>
            <person name="Toyoda A."/>
            <person name="Suzuki Y."/>
            <person name="Kagoshima H."/>
            <person name="Schijlen E."/>
            <person name="Tajeshwar N."/>
            <person name="Catarino B."/>
            <person name="Hetherington A.J."/>
            <person name="Saltykova A."/>
            <person name="Bonnot C."/>
            <person name="Breuninger H."/>
            <person name="Symeonidi A."/>
            <person name="Radhakrishnan G.V."/>
            <person name="Van Nieuwerburgh F."/>
            <person name="Deforce D."/>
            <person name="Chang C."/>
            <person name="Karol K.G."/>
            <person name="Hedrich R."/>
            <person name="Ulvskov P."/>
            <person name="Glockner G."/>
            <person name="Delwiche C.F."/>
            <person name="Petrasek J."/>
            <person name="Van de Peer Y."/>
            <person name="Friml J."/>
            <person name="Beilby M."/>
            <person name="Dolan L."/>
            <person name="Kohara Y."/>
            <person name="Sugano S."/>
            <person name="Fujiyama A."/>
            <person name="Delaux P.-M."/>
            <person name="Quint M."/>
            <person name="TheiBen G."/>
            <person name="Hagemann M."/>
            <person name="Harholt J."/>
            <person name="Dunand C."/>
            <person name="Zachgo S."/>
            <person name="Langdale J."/>
            <person name="Maumus F."/>
            <person name="Straeten D.V.D."/>
            <person name="Gould S.B."/>
            <person name="Rensing S.A."/>
        </authorList>
    </citation>
    <scope>NUCLEOTIDE SEQUENCE [LARGE SCALE GENOMIC DNA]</scope>
    <source>
        <strain evidence="9 10">S276</strain>
    </source>
</reference>
<feature type="region of interest" description="Disordered" evidence="6">
    <location>
        <begin position="32"/>
        <end position="79"/>
    </location>
</feature>
<feature type="compositionally biased region" description="Basic and acidic residues" evidence="6">
    <location>
        <begin position="872"/>
        <end position="885"/>
    </location>
</feature>
<evidence type="ECO:0000256" key="6">
    <source>
        <dbReference type="SAM" id="MobiDB-lite"/>
    </source>
</evidence>
<name>A0A388LZP9_CHABU</name>
<feature type="compositionally biased region" description="Polar residues" evidence="6">
    <location>
        <begin position="904"/>
        <end position="914"/>
    </location>
</feature>
<feature type="coiled-coil region" evidence="5">
    <location>
        <begin position="86"/>
        <end position="123"/>
    </location>
</feature>
<dbReference type="Pfam" id="PF13087">
    <property type="entry name" value="AAA_12"/>
    <property type="match status" value="1"/>
</dbReference>
<feature type="compositionally biased region" description="Polar residues" evidence="6">
    <location>
        <begin position="754"/>
        <end position="764"/>
    </location>
</feature>
<evidence type="ECO:0000256" key="1">
    <source>
        <dbReference type="ARBA" id="ARBA00022741"/>
    </source>
</evidence>
<organism evidence="9 10">
    <name type="scientific">Chara braunii</name>
    <name type="common">Braun's stonewort</name>
    <dbReference type="NCBI Taxonomy" id="69332"/>
    <lineage>
        <taxon>Eukaryota</taxon>
        <taxon>Viridiplantae</taxon>
        <taxon>Streptophyta</taxon>
        <taxon>Charophyceae</taxon>
        <taxon>Charales</taxon>
        <taxon>Characeae</taxon>
        <taxon>Chara</taxon>
    </lineage>
</organism>
<evidence type="ECO:0000259" key="8">
    <source>
        <dbReference type="Pfam" id="PF13087"/>
    </source>
</evidence>
<keyword evidence="4" id="KW-0067">ATP-binding</keyword>
<feature type="compositionally biased region" description="Low complexity" evidence="6">
    <location>
        <begin position="926"/>
        <end position="941"/>
    </location>
</feature>
<dbReference type="PANTHER" id="PTHR10887">
    <property type="entry name" value="DNA2/NAM7 HELICASE FAMILY"/>
    <property type="match status" value="1"/>
</dbReference>
<comment type="caution">
    <text evidence="9">The sequence shown here is derived from an EMBL/GenBank/DDBJ whole genome shotgun (WGS) entry which is preliminary data.</text>
</comment>
<feature type="compositionally biased region" description="Low complexity" evidence="6">
    <location>
        <begin position="49"/>
        <end position="60"/>
    </location>
</feature>
<dbReference type="GO" id="GO:0004386">
    <property type="term" value="F:helicase activity"/>
    <property type="evidence" value="ECO:0007669"/>
    <property type="project" value="UniProtKB-KW"/>
</dbReference>
<keyword evidence="1" id="KW-0547">Nucleotide-binding</keyword>
<evidence type="ECO:0000256" key="4">
    <source>
        <dbReference type="ARBA" id="ARBA00022840"/>
    </source>
</evidence>
<dbReference type="InterPro" id="IPR041679">
    <property type="entry name" value="DNA2/NAM7-like_C"/>
</dbReference>
<protein>
    <recommendedName>
        <fullName evidence="11">DNA2/NAM7 helicase-like C-terminal domain-containing protein</fullName>
    </recommendedName>
</protein>
<keyword evidence="3" id="KW-0347">Helicase</keyword>
<gene>
    <name evidence="9" type="ORF">CBR_g45905</name>
</gene>
<evidence type="ECO:0000313" key="9">
    <source>
        <dbReference type="EMBL" id="GBG87751.1"/>
    </source>
</evidence>
<accession>A0A388LZP9</accession>
<feature type="domain" description="DNA2/NAM7 helicase helicase" evidence="7">
    <location>
        <begin position="161"/>
        <end position="217"/>
    </location>
</feature>
<dbReference type="GO" id="GO:0005524">
    <property type="term" value="F:ATP binding"/>
    <property type="evidence" value="ECO:0007669"/>
    <property type="project" value="UniProtKB-KW"/>
</dbReference>
<dbReference type="OrthoDB" id="6513042at2759"/>
<evidence type="ECO:0000256" key="5">
    <source>
        <dbReference type="SAM" id="Coils"/>
    </source>
</evidence>
<dbReference type="InterPro" id="IPR047187">
    <property type="entry name" value="SF1_C_Upf1"/>
</dbReference>
<dbReference type="Pfam" id="PF13086">
    <property type="entry name" value="AAA_11"/>
    <property type="match status" value="1"/>
</dbReference>
<dbReference type="CDD" id="cd18808">
    <property type="entry name" value="SF1_C_Upf1"/>
    <property type="match status" value="1"/>
</dbReference>
<feature type="domain" description="DNA2/NAM7 helicase-like C-terminal" evidence="8">
    <location>
        <begin position="225"/>
        <end position="437"/>
    </location>
</feature>
<dbReference type="PANTHER" id="PTHR10887:SF495">
    <property type="entry name" value="HELICASE SENATAXIN ISOFORM X1-RELATED"/>
    <property type="match status" value="1"/>
</dbReference>
<feature type="compositionally biased region" description="Polar residues" evidence="6">
    <location>
        <begin position="973"/>
        <end position="991"/>
    </location>
</feature>
<sequence length="1094" mass="117347">MGAVGPRDSAESQAEALKSRLGEILESIQAMESRQSLHDNPGNTEPCTGGASEEAAMGAANQSAKQGFSTAPELTDPSSSEFRCKLNQLYTKKKEICANLQAIEREERKVAEEKRIKTQALRKKIIRDAEVVVTTLSGCGGDVYAALMGDVGNQSATLKNRQQMAHAEDFFDAVVIDEAAQALEPATLIPLQLLGPSNTRCIMVGDPKQLPATVLSKAAASLNFERSLFERLQKSNYPVTMLSIQYRMHPEICRFPSSYFYGGQLVTGETVSISSRTAPFHERRCFGPYMFFDVVEGRERTSASQSIWNDAEIDLAIELFSTLQKWFPDEMRPGRVGVITMYRQQLQILRDRFARAFGQNIAQEVEFNTVDGFQGREVDILIVSTVRAHPQSSSREALAGNPPGTEERRSIGFVADVRRMNVALTRPRFSLWILGHATTLQAGAPLWAALIEDARRRDCFLTARRPYNGVFSAASWCTSGGAGRTVAGGSKAGEECLQRNGSFARMPRRGDGEGPRHHPKDAGLPTGDSGREELDPTRWKSTVDGGMTTGPSGAGKRSQCAAEEFSTEEPHRKARRKDNDRSVNQRKGQDGSECDTREESGKAVDATLRQKETKERGEGSGNKEKGSNRERSTEGEKARCVREETGKGCPKTSDHLRSPATCNTENDTESGRVIRDGVAEGEGRSGSGQRSPTRLDGVANSAPSRMRRGNDAGLEGPMQGGNVCRPTAHRGNEDSTVGAEQGQRGPMVRDGVTEVQTPSPMGSASQVDFILKKTGDATVGSGQVFEDGAGLGRQSGNLNPGGIHTAPMPSTCTPSVESNTRQRNRQEVEDMGILLGGVAKLPRASKPAPLAGCNPPMSISSSQRTTGPGKSFDPRSHDGTKRKDVSGQGSSKNPPGVNVGARVQGSSMPTSVCTGVNGPGGPNVQSGTAIAGGSSAAAGARGSDRSVDGMIGLERQKNPGTSQRSAEPRGAGTNVTSSRLQPGSAQGSNAAAPSKPVPKEVLERRKKMQQWCEKVKQTTQQRQQVDQTLLREGRRGIPQVGKQQHPQSRRAQAEGVSSMANRPHPMHATANAVGATRPAGNQAPRPSGQHRPPS</sequence>
<evidence type="ECO:0008006" key="11">
    <source>
        <dbReference type="Google" id="ProtNLM"/>
    </source>
</evidence>
<dbReference type="Gene3D" id="3.40.50.300">
    <property type="entry name" value="P-loop containing nucleotide triphosphate hydrolases"/>
    <property type="match status" value="2"/>
</dbReference>
<dbReference type="GO" id="GO:0016787">
    <property type="term" value="F:hydrolase activity"/>
    <property type="evidence" value="ECO:0007669"/>
    <property type="project" value="UniProtKB-KW"/>
</dbReference>
<dbReference type="Gramene" id="GBG87751">
    <property type="protein sequence ID" value="GBG87751"/>
    <property type="gene ID" value="CBR_g45905"/>
</dbReference>
<keyword evidence="10" id="KW-1185">Reference proteome</keyword>
<dbReference type="CDD" id="cd18042">
    <property type="entry name" value="DEXXQc_SETX"/>
    <property type="match status" value="1"/>
</dbReference>
<dbReference type="EMBL" id="BFEA01000630">
    <property type="protein sequence ID" value="GBG87751.1"/>
    <property type="molecule type" value="Genomic_DNA"/>
</dbReference>
<feature type="compositionally biased region" description="Polar residues" evidence="6">
    <location>
        <begin position="1041"/>
        <end position="1050"/>
    </location>
</feature>
<feature type="compositionally biased region" description="Basic and acidic residues" evidence="6">
    <location>
        <begin position="669"/>
        <end position="683"/>
    </location>
</feature>
<evidence type="ECO:0000256" key="3">
    <source>
        <dbReference type="ARBA" id="ARBA00022806"/>
    </source>
</evidence>
<feature type="region of interest" description="Disordered" evidence="6">
    <location>
        <begin position="784"/>
        <end position="1094"/>
    </location>
</feature>
<feature type="compositionally biased region" description="Basic and acidic residues" evidence="6">
    <location>
        <begin position="577"/>
        <end position="657"/>
    </location>
</feature>
<dbReference type="FunFam" id="3.40.50.300:FF:000326">
    <property type="entry name" value="P-loop containing nucleoside triphosphate hydrolase"/>
    <property type="match status" value="1"/>
</dbReference>
<dbReference type="STRING" id="69332.A0A388LZP9"/>
<feature type="compositionally biased region" description="Low complexity" evidence="6">
    <location>
        <begin position="1017"/>
        <end position="1028"/>
    </location>
</feature>
<evidence type="ECO:0000256" key="2">
    <source>
        <dbReference type="ARBA" id="ARBA00022801"/>
    </source>
</evidence>
<evidence type="ECO:0000259" key="7">
    <source>
        <dbReference type="Pfam" id="PF13086"/>
    </source>
</evidence>
<dbReference type="Proteomes" id="UP000265515">
    <property type="component" value="Unassembled WGS sequence"/>
</dbReference>
<keyword evidence="2" id="KW-0378">Hydrolase</keyword>
<feature type="region of interest" description="Disordered" evidence="6">
    <location>
        <begin position="499"/>
        <end position="764"/>
    </location>
</feature>
<feature type="compositionally biased region" description="Polar residues" evidence="6">
    <location>
        <begin position="808"/>
        <end position="821"/>
    </location>
</feature>
<dbReference type="AlphaFoldDB" id="A0A388LZP9"/>
<proteinExistence type="predicted"/>